<evidence type="ECO:0000313" key="2">
    <source>
        <dbReference type="Proteomes" id="UP000001338"/>
    </source>
</evidence>
<reference evidence="1 2" key="1">
    <citation type="submission" date="2012-10" db="EMBL/GenBank/DDBJ databases">
        <authorList>
            <person name="Harkins D.M."/>
            <person name="Durkin A.S."/>
            <person name="Brinkac L.M."/>
            <person name="Haft D.H."/>
            <person name="Selengut J.D."/>
            <person name="Sanka R."/>
            <person name="DePew J."/>
            <person name="Purushe J."/>
            <person name="Whelen A.C."/>
            <person name="Vinetz J.M."/>
            <person name="Sutton G.G."/>
            <person name="Nierman W.C."/>
            <person name="Fouts D.E."/>
        </authorList>
    </citation>
    <scope>NUCLEOTIDE SEQUENCE [LARGE SCALE GENOMIC DNA]</scope>
    <source>
        <strain evidence="1 2">2006001853</strain>
    </source>
</reference>
<organism evidence="1 2">
    <name type="scientific">Leptospira weilii str. 2006001853</name>
    <dbReference type="NCBI Taxonomy" id="1001589"/>
    <lineage>
        <taxon>Bacteria</taxon>
        <taxon>Pseudomonadati</taxon>
        <taxon>Spirochaetota</taxon>
        <taxon>Spirochaetia</taxon>
        <taxon>Leptospirales</taxon>
        <taxon>Leptospiraceae</taxon>
        <taxon>Leptospira</taxon>
    </lineage>
</organism>
<dbReference type="RefSeq" id="WP_002625824.1">
    <property type="nucleotide sequence ID" value="NZ_AFLV02000082.1"/>
</dbReference>
<dbReference type="GeneID" id="61114409"/>
<protein>
    <submittedName>
        <fullName evidence="1">Uncharacterized protein</fullName>
    </submittedName>
</protein>
<dbReference type="EMBL" id="AFLV02000082">
    <property type="protein sequence ID" value="EKR62142.1"/>
    <property type="molecule type" value="Genomic_DNA"/>
</dbReference>
<name>A0A828YXI6_9LEPT</name>
<gene>
    <name evidence="1" type="ORF">LEP1GSC036_1935</name>
</gene>
<dbReference type="AlphaFoldDB" id="A0A828YXI6"/>
<accession>A0A828YXI6</accession>
<proteinExistence type="predicted"/>
<sequence length="167" mass="18983">MIEVISEEAFGHAALARHPVWSEYYDFEEIEEVAGWGVNREWLASELAFKGNGSKHPYYSIPIEKLPVTRMRIYFAASFVTKGGAQLKGWILQNGFVIGIHLSPDENAVFSRHPQLEKFNDKELGKLVSFLKINPEEVFPLSIVLDARLPDIVHSQTFSPALPRSQW</sequence>
<evidence type="ECO:0000313" key="1">
    <source>
        <dbReference type="EMBL" id="EKR62142.1"/>
    </source>
</evidence>
<comment type="caution">
    <text evidence="1">The sequence shown here is derived from an EMBL/GenBank/DDBJ whole genome shotgun (WGS) entry which is preliminary data.</text>
</comment>
<dbReference type="Proteomes" id="UP000001338">
    <property type="component" value="Unassembled WGS sequence"/>
</dbReference>